<feature type="domain" description="Cell envelope-related transcriptional attenuator" evidence="4">
    <location>
        <begin position="102"/>
        <end position="248"/>
    </location>
</feature>
<keyword evidence="3" id="KW-0472">Membrane</keyword>
<keyword evidence="6" id="KW-1185">Reference proteome</keyword>
<keyword evidence="3" id="KW-1133">Transmembrane helix</keyword>
<organism evidence="5 6">
    <name type="scientific">Tumebacillus amylolyticus</name>
    <dbReference type="NCBI Taxonomy" id="2801339"/>
    <lineage>
        <taxon>Bacteria</taxon>
        <taxon>Bacillati</taxon>
        <taxon>Bacillota</taxon>
        <taxon>Bacilli</taxon>
        <taxon>Bacillales</taxon>
        <taxon>Alicyclobacillaceae</taxon>
        <taxon>Tumebacillus</taxon>
    </lineage>
</organism>
<dbReference type="InterPro" id="IPR050922">
    <property type="entry name" value="LytR/CpsA/Psr_CW_biosynth"/>
</dbReference>
<comment type="caution">
    <text evidence="5">The sequence shown here is derived from an EMBL/GenBank/DDBJ whole genome shotgun (WGS) entry which is preliminary data.</text>
</comment>
<dbReference type="NCBIfam" id="TIGR00350">
    <property type="entry name" value="lytR_cpsA_psr"/>
    <property type="match status" value="1"/>
</dbReference>
<evidence type="ECO:0000313" key="6">
    <source>
        <dbReference type="Proteomes" id="UP000602284"/>
    </source>
</evidence>
<evidence type="ECO:0000313" key="5">
    <source>
        <dbReference type="EMBL" id="MBL0388196.1"/>
    </source>
</evidence>
<dbReference type="PANTHER" id="PTHR33392:SF6">
    <property type="entry name" value="POLYISOPRENYL-TEICHOIC ACID--PEPTIDOGLYCAN TEICHOIC ACID TRANSFERASE TAGU"/>
    <property type="match status" value="1"/>
</dbReference>
<keyword evidence="3" id="KW-0812">Transmembrane</keyword>
<dbReference type="PANTHER" id="PTHR33392">
    <property type="entry name" value="POLYISOPRENYL-TEICHOIC ACID--PEPTIDOGLYCAN TEICHOIC ACID TRANSFERASE TAGU"/>
    <property type="match status" value="1"/>
</dbReference>
<feature type="transmembrane region" description="Helical" evidence="3">
    <location>
        <begin position="34"/>
        <end position="55"/>
    </location>
</feature>
<feature type="region of interest" description="Disordered" evidence="2">
    <location>
        <begin position="1"/>
        <end position="22"/>
    </location>
</feature>
<name>A0ABS1JD49_9BACL</name>
<dbReference type="Gene3D" id="3.40.630.190">
    <property type="entry name" value="LCP protein"/>
    <property type="match status" value="1"/>
</dbReference>
<proteinExistence type="inferred from homology"/>
<gene>
    <name evidence="5" type="ORF">JJB07_16400</name>
</gene>
<feature type="compositionally biased region" description="Gly residues" evidence="2">
    <location>
        <begin position="389"/>
        <end position="497"/>
    </location>
</feature>
<dbReference type="InterPro" id="IPR004474">
    <property type="entry name" value="LytR_CpsA_psr"/>
</dbReference>
<dbReference type="Pfam" id="PF03816">
    <property type="entry name" value="LytR_cpsA_psr"/>
    <property type="match status" value="1"/>
</dbReference>
<feature type="region of interest" description="Disordered" evidence="2">
    <location>
        <begin position="337"/>
        <end position="522"/>
    </location>
</feature>
<protein>
    <submittedName>
        <fullName evidence="5">LCP family protein</fullName>
    </submittedName>
</protein>
<comment type="similarity">
    <text evidence="1">Belongs to the LytR/CpsA/Psr (LCP) family.</text>
</comment>
<evidence type="ECO:0000256" key="1">
    <source>
        <dbReference type="ARBA" id="ARBA00006068"/>
    </source>
</evidence>
<evidence type="ECO:0000259" key="4">
    <source>
        <dbReference type="Pfam" id="PF03816"/>
    </source>
</evidence>
<reference evidence="5 6" key="1">
    <citation type="submission" date="2021-01" db="EMBL/GenBank/DDBJ databases">
        <title>Tumebacillus sp. strain ITR2 16S ribosomal RNA gene Genome sequencing and assembly.</title>
        <authorList>
            <person name="Kang M."/>
        </authorList>
    </citation>
    <scope>NUCLEOTIDE SEQUENCE [LARGE SCALE GENOMIC DNA]</scope>
    <source>
        <strain evidence="5 6">ITR2</strain>
    </source>
</reference>
<feature type="compositionally biased region" description="Gly residues" evidence="2">
    <location>
        <begin position="505"/>
        <end position="514"/>
    </location>
</feature>
<evidence type="ECO:0000256" key="3">
    <source>
        <dbReference type="SAM" id="Phobius"/>
    </source>
</evidence>
<feature type="compositionally biased region" description="Low complexity" evidence="2">
    <location>
        <begin position="373"/>
        <end position="388"/>
    </location>
</feature>
<evidence type="ECO:0000256" key="2">
    <source>
        <dbReference type="SAM" id="MobiDB-lite"/>
    </source>
</evidence>
<accession>A0ABS1JD49</accession>
<dbReference type="Proteomes" id="UP000602284">
    <property type="component" value="Unassembled WGS sequence"/>
</dbReference>
<dbReference type="EMBL" id="JAEQNB010000005">
    <property type="protein sequence ID" value="MBL0388196.1"/>
    <property type="molecule type" value="Genomic_DNA"/>
</dbReference>
<dbReference type="RefSeq" id="WP_201636931.1">
    <property type="nucleotide sequence ID" value="NZ_JAEQNB010000005.1"/>
</dbReference>
<feature type="compositionally biased region" description="Basic residues" evidence="2">
    <location>
        <begin position="1"/>
        <end position="13"/>
    </location>
</feature>
<sequence>MDSRKDRHNRVKKPPVGPTGPGVKKLRFWKTKKFKWIMISLLAVLLVIVGFYAYAIGHFMTKIQEPKDKNQTPVQAEQWTGTEPVNIVLMGVDNRNNDPNPRADSILVISVDPQTKKAKVMSVMRDTWYNIPGHDFEKINAANAIGGPDLQLKTLRDFLQIPLHYYVKTDFQGFMKIVDALGGVDIDVEKDLNYNDDGIYDIHLKKGYQHLDGNHALQYVRFRYDELGDYNRTMRQRKFLQAVADQMISTSGIVKLPSVLSAVEPYIETNMTTSDMLKLGQLMLKVDKSDIQQMQVPPRETSKDGWAGGGQAVILPDVYETQKKVYEFLGLDDSKLKQNTTSQPKEYYDPTPVVPNNPNVEPDTPDPTPPPNTGTKTPDTGTGKTPDTGTGGKTPGTGTGGGTTPGTGGSTGGTGGTTPGTGGTTPGTGGGTTPGTGGSTGGGTTPGTGGTTPGGTGGGTTPGTGGTTGGETGGGTTPGTGGTTPGTGGGTTPGTGGTTPSTGGTTPGTGGGGTTPAPVTTP</sequence>